<feature type="region of interest" description="Disordered" evidence="2">
    <location>
        <begin position="279"/>
        <end position="394"/>
    </location>
</feature>
<dbReference type="RefSeq" id="WP_346819661.1">
    <property type="nucleotide sequence ID" value="NZ_JBDKWZ010000001.1"/>
</dbReference>
<proteinExistence type="predicted"/>
<accession>A0AAW9RPQ8</accession>
<evidence type="ECO:0000256" key="2">
    <source>
        <dbReference type="SAM" id="MobiDB-lite"/>
    </source>
</evidence>
<keyword evidence="4" id="KW-1185">Reference proteome</keyword>
<organism evidence="3 4">
    <name type="scientific">Rapidithrix thailandica</name>
    <dbReference type="NCBI Taxonomy" id="413964"/>
    <lineage>
        <taxon>Bacteria</taxon>
        <taxon>Pseudomonadati</taxon>
        <taxon>Bacteroidota</taxon>
        <taxon>Cytophagia</taxon>
        <taxon>Cytophagales</taxon>
        <taxon>Flammeovirgaceae</taxon>
        <taxon>Rapidithrix</taxon>
    </lineage>
</organism>
<name>A0AAW9RPQ8_9BACT</name>
<dbReference type="AlphaFoldDB" id="A0AAW9RPQ8"/>
<dbReference type="Proteomes" id="UP001403385">
    <property type="component" value="Unassembled WGS sequence"/>
</dbReference>
<feature type="coiled-coil region" evidence="1">
    <location>
        <begin position="241"/>
        <end position="275"/>
    </location>
</feature>
<feature type="compositionally biased region" description="Polar residues" evidence="2">
    <location>
        <begin position="341"/>
        <end position="355"/>
    </location>
</feature>
<keyword evidence="1" id="KW-0175">Coiled coil</keyword>
<evidence type="ECO:0000313" key="4">
    <source>
        <dbReference type="Proteomes" id="UP001403385"/>
    </source>
</evidence>
<dbReference type="EMBL" id="JBDKWZ010000001">
    <property type="protein sequence ID" value="MEN7546882.1"/>
    <property type="molecule type" value="Genomic_DNA"/>
</dbReference>
<comment type="caution">
    <text evidence="3">The sequence shown here is derived from an EMBL/GenBank/DDBJ whole genome shotgun (WGS) entry which is preliminary data.</text>
</comment>
<sequence>MEELRPDLSPIHQYAQKFANIICDNFFKSQPFIHGKEIVNLTHIKQVNLFIVKNIFEEWLKEAKKIHSPFFDYTAPEVKQTINLLMSKLSQHIRIKRIHFEPLLQEAIADTMLLQFYPQDFFEKLFLEYPKNISTSKHILPLRKYIALHETVTEAVFSKFRDLDESIKRKRAAKIATMVVDEQQQQLEKPYDLIQQFSEVLPVGIYELVPDYKDIQEQEEEEPEGNFLDFDEVPHFTMDEMVSKENEERQKLFELERLQNEEDNLDKEFDQIYETSNRFRKESEIKGQDPEEEAIPQKSAAPKEEETSNSPDLYSIEYEGSLRKETRHNLKPGDIPEEDSPQGNDYSGTEQSTVLDQLHQKDSPSTTPDNQKLFAHEEEEEEASTHSPLLAKLGNQQTQSIKDIISLNQRFKFQNELFNGNSEEFNIALERIDQCGDYHKAITIIKENYLRPNNWDFEADATKEFLSLISVRFQD</sequence>
<feature type="compositionally biased region" description="Basic and acidic residues" evidence="2">
    <location>
        <begin position="279"/>
        <end position="289"/>
    </location>
</feature>
<evidence type="ECO:0000256" key="1">
    <source>
        <dbReference type="SAM" id="Coils"/>
    </source>
</evidence>
<protein>
    <submittedName>
        <fullName evidence="3">Uncharacterized protein</fullName>
    </submittedName>
</protein>
<reference evidence="3 4" key="1">
    <citation type="submission" date="2024-04" db="EMBL/GenBank/DDBJ databases">
        <title>Novel genus in family Flammeovirgaceae.</title>
        <authorList>
            <person name="Nguyen T.H."/>
            <person name="Vuong T.Q."/>
            <person name="Le H."/>
            <person name="Kim S.-G."/>
        </authorList>
    </citation>
    <scope>NUCLEOTIDE SEQUENCE [LARGE SCALE GENOMIC DNA]</scope>
    <source>
        <strain evidence="3 4">JCM 23209</strain>
    </source>
</reference>
<gene>
    <name evidence="3" type="ORF">AAG747_03105</name>
</gene>
<evidence type="ECO:0000313" key="3">
    <source>
        <dbReference type="EMBL" id="MEN7546882.1"/>
    </source>
</evidence>